<evidence type="ECO:0000313" key="2">
    <source>
        <dbReference type="Proteomes" id="UP000831768"/>
    </source>
</evidence>
<sequence length="235" mass="25961">MPMKGSDLTELREIDRREDGVGWIAYPDERMQRASHALVDRAENDGDTGTRQDGVWLVDPVDADDLDELLEGFGDVLGTVVLLDRHKRDAAAIARRHDVAVHRPTWMNSIDEAIDAPIRALGTTLGGTGYRVRKRLDLPIWKEAVLYRPDDGSLLVPESLGTVDYFCAPDEHLGVHPMLRLTPPSGLGGLAVERLLVGHGSGITDDTQQALRNAIRSSRSRAPSLCVKLLRERFS</sequence>
<dbReference type="RefSeq" id="WP_247993891.1">
    <property type="nucleotide sequence ID" value="NZ_CP096019.1"/>
</dbReference>
<keyword evidence="2" id="KW-1185">Reference proteome</keyword>
<reference evidence="1" key="1">
    <citation type="submission" date="2022-04" db="EMBL/GenBank/DDBJ databases">
        <title>Halocatena sp. nov., isolated from a salt lake.</title>
        <authorList>
            <person name="Cui H.-L."/>
        </authorList>
    </citation>
    <scope>NUCLEOTIDE SEQUENCE</scope>
    <source>
        <strain evidence="1">AD-1</strain>
    </source>
</reference>
<protein>
    <submittedName>
        <fullName evidence="1">Uncharacterized protein</fullName>
    </submittedName>
</protein>
<dbReference type="GeneID" id="71926771"/>
<gene>
    <name evidence="1" type="ORF">MW046_01950</name>
</gene>
<dbReference type="EMBL" id="CP096019">
    <property type="protein sequence ID" value="UPM43223.1"/>
    <property type="molecule type" value="Genomic_DNA"/>
</dbReference>
<dbReference type="Proteomes" id="UP000831768">
    <property type="component" value="Chromosome"/>
</dbReference>
<evidence type="ECO:0000313" key="1">
    <source>
        <dbReference type="EMBL" id="UPM43223.1"/>
    </source>
</evidence>
<dbReference type="KEGG" id="haad:MW046_01950"/>
<name>A0A8U0A5J3_9EURY</name>
<dbReference type="AlphaFoldDB" id="A0A8U0A5J3"/>
<proteinExistence type="predicted"/>
<accession>A0A8U0A5J3</accession>
<organism evidence="1 2">
    <name type="scientific">Halocatena salina</name>
    <dbReference type="NCBI Taxonomy" id="2934340"/>
    <lineage>
        <taxon>Archaea</taxon>
        <taxon>Methanobacteriati</taxon>
        <taxon>Methanobacteriota</taxon>
        <taxon>Stenosarchaea group</taxon>
        <taxon>Halobacteria</taxon>
        <taxon>Halobacteriales</taxon>
        <taxon>Natronomonadaceae</taxon>
        <taxon>Halocatena</taxon>
    </lineage>
</organism>